<dbReference type="EMBL" id="CAEZWU010000245">
    <property type="protein sequence ID" value="CAB4679501.1"/>
    <property type="molecule type" value="Genomic_DNA"/>
</dbReference>
<evidence type="ECO:0000256" key="6">
    <source>
        <dbReference type="ARBA" id="ARBA00022989"/>
    </source>
</evidence>
<feature type="domain" description="Glycosyltransferase 2-like" evidence="9">
    <location>
        <begin position="14"/>
        <end position="141"/>
    </location>
</feature>
<keyword evidence="2" id="KW-0328">Glycosyltransferase</keyword>
<keyword evidence="6 8" id="KW-1133">Transmembrane helix</keyword>
<evidence type="ECO:0000313" key="10">
    <source>
        <dbReference type="EMBL" id="CAB4597027.1"/>
    </source>
</evidence>
<dbReference type="EMBL" id="CAEZUN010000034">
    <property type="protein sequence ID" value="CAB4597027.1"/>
    <property type="molecule type" value="Genomic_DNA"/>
</dbReference>
<evidence type="ECO:0000256" key="1">
    <source>
        <dbReference type="ARBA" id="ARBA00022475"/>
    </source>
</evidence>
<keyword evidence="4 8" id="KW-0812">Transmembrane</keyword>
<protein>
    <submittedName>
        <fullName evidence="10">Unannotated protein</fullName>
    </submittedName>
</protein>
<evidence type="ECO:0000313" key="11">
    <source>
        <dbReference type="EMBL" id="CAB4679501.1"/>
    </source>
</evidence>
<evidence type="ECO:0000256" key="3">
    <source>
        <dbReference type="ARBA" id="ARBA00022679"/>
    </source>
</evidence>
<keyword evidence="1" id="KW-1003">Cell membrane</keyword>
<feature type="transmembrane region" description="Helical" evidence="8">
    <location>
        <begin position="244"/>
        <end position="267"/>
    </location>
</feature>
<dbReference type="PANTHER" id="PTHR48090">
    <property type="entry name" value="UNDECAPRENYL-PHOSPHATE 4-DEOXY-4-FORMAMIDO-L-ARABINOSE TRANSFERASE-RELATED"/>
    <property type="match status" value="1"/>
</dbReference>
<evidence type="ECO:0000256" key="4">
    <source>
        <dbReference type="ARBA" id="ARBA00022692"/>
    </source>
</evidence>
<gene>
    <name evidence="10" type="ORF">UFOPK1826_00403</name>
    <name evidence="11" type="ORF">UFOPK2292_01327</name>
</gene>
<evidence type="ECO:0000256" key="2">
    <source>
        <dbReference type="ARBA" id="ARBA00022676"/>
    </source>
</evidence>
<evidence type="ECO:0000256" key="5">
    <source>
        <dbReference type="ARBA" id="ARBA00022985"/>
    </source>
</evidence>
<keyword evidence="5" id="KW-0448">Lipopolysaccharide biosynthesis</keyword>
<dbReference type="Gene3D" id="3.90.550.10">
    <property type="entry name" value="Spore Coat Polysaccharide Biosynthesis Protein SpsA, Chain A"/>
    <property type="match status" value="1"/>
</dbReference>
<feature type="transmembrane region" description="Helical" evidence="8">
    <location>
        <begin position="279"/>
        <end position="304"/>
    </location>
</feature>
<dbReference type="Pfam" id="PF00535">
    <property type="entry name" value="Glycos_transf_2"/>
    <property type="match status" value="1"/>
</dbReference>
<reference evidence="10" key="1">
    <citation type="submission" date="2020-05" db="EMBL/GenBank/DDBJ databases">
        <authorList>
            <person name="Chiriac C."/>
            <person name="Salcher M."/>
            <person name="Ghai R."/>
            <person name="Kavagutti S V."/>
        </authorList>
    </citation>
    <scope>NUCLEOTIDE SEQUENCE</scope>
</reference>
<accession>A0A6J6G769</accession>
<dbReference type="SUPFAM" id="SSF53448">
    <property type="entry name" value="Nucleotide-diphospho-sugar transferases"/>
    <property type="match status" value="1"/>
</dbReference>
<dbReference type="PANTHER" id="PTHR48090:SF3">
    <property type="entry name" value="UNDECAPRENYL-PHOSPHATE 4-DEOXY-4-FORMAMIDO-L-ARABINOSE TRANSFERASE"/>
    <property type="match status" value="1"/>
</dbReference>
<dbReference type="GO" id="GO:0005886">
    <property type="term" value="C:plasma membrane"/>
    <property type="evidence" value="ECO:0007669"/>
    <property type="project" value="TreeGrafter"/>
</dbReference>
<organism evidence="10">
    <name type="scientific">freshwater metagenome</name>
    <dbReference type="NCBI Taxonomy" id="449393"/>
    <lineage>
        <taxon>unclassified sequences</taxon>
        <taxon>metagenomes</taxon>
        <taxon>ecological metagenomes</taxon>
    </lineage>
</organism>
<dbReference type="InterPro" id="IPR029044">
    <property type="entry name" value="Nucleotide-diphossugar_trans"/>
</dbReference>
<keyword evidence="7 8" id="KW-0472">Membrane</keyword>
<dbReference type="AlphaFoldDB" id="A0A6J6G769"/>
<evidence type="ECO:0000256" key="7">
    <source>
        <dbReference type="ARBA" id="ARBA00023136"/>
    </source>
</evidence>
<dbReference type="InterPro" id="IPR001173">
    <property type="entry name" value="Glyco_trans_2-like"/>
</dbReference>
<dbReference type="GO" id="GO:0009103">
    <property type="term" value="P:lipopolysaccharide biosynthetic process"/>
    <property type="evidence" value="ECO:0007669"/>
    <property type="project" value="UniProtKB-KW"/>
</dbReference>
<name>A0A6J6G769_9ZZZZ</name>
<sequence>MEKNSDNQYIATVSVVVPVYQGEKTILTLVNELAEFTETSTSATGIRYVISEVLLVHDSGPDNSAKVIHDLSTKYDWVRPVWLSRNFGQHAATLAGMSASVSDWIVTLDEDGQHDPKEIANLLDTAVEENSQLVYGKFAGGALHSRWRNFFSALAKWLYTKLLSPQDGEFFSSYRLMTGEIGRSVGAYAGSGVYLDVALTWVVDRSVACEIAPRVEYPRQTGFTFRRLLGHFLRLVLSSGTRPLRLVSLIGFSSFFIGFFYAAFALYGKVAHGYPVEGWTTVIVFVSMGSGAILFSLGILAEYLGVVVRNAIGRPLYLIRSSPFNDVLSRTRKSKQSN</sequence>
<proteinExistence type="predicted"/>
<dbReference type="GO" id="GO:0099621">
    <property type="term" value="F:undecaprenyl-phosphate 4-deoxy-4-formamido-L-arabinose transferase activity"/>
    <property type="evidence" value="ECO:0007669"/>
    <property type="project" value="TreeGrafter"/>
</dbReference>
<evidence type="ECO:0000256" key="8">
    <source>
        <dbReference type="SAM" id="Phobius"/>
    </source>
</evidence>
<keyword evidence="3" id="KW-0808">Transferase</keyword>
<dbReference type="InterPro" id="IPR050256">
    <property type="entry name" value="Glycosyltransferase_2"/>
</dbReference>
<evidence type="ECO:0000259" key="9">
    <source>
        <dbReference type="Pfam" id="PF00535"/>
    </source>
</evidence>